<dbReference type="EMBL" id="JAHBCL010000007">
    <property type="protein sequence ID" value="MBS7526084.1"/>
    <property type="molecule type" value="Genomic_DNA"/>
</dbReference>
<organism evidence="2 3">
    <name type="scientific">Fusibacter paucivorans</name>
    <dbReference type="NCBI Taxonomy" id="76009"/>
    <lineage>
        <taxon>Bacteria</taxon>
        <taxon>Bacillati</taxon>
        <taxon>Bacillota</taxon>
        <taxon>Clostridia</taxon>
        <taxon>Eubacteriales</taxon>
        <taxon>Eubacteriales Family XII. Incertae Sedis</taxon>
        <taxon>Fusibacter</taxon>
    </lineage>
</organism>
<comment type="caution">
    <text evidence="2">The sequence shown here is derived from an EMBL/GenBank/DDBJ whole genome shotgun (WGS) entry which is preliminary data.</text>
</comment>
<dbReference type="Proteomes" id="UP000746471">
    <property type="component" value="Unassembled WGS sequence"/>
</dbReference>
<dbReference type="InterPro" id="IPR013216">
    <property type="entry name" value="Methyltransf_11"/>
</dbReference>
<dbReference type="PANTHER" id="PTHR43861">
    <property type="entry name" value="TRANS-ACONITATE 2-METHYLTRANSFERASE-RELATED"/>
    <property type="match status" value="1"/>
</dbReference>
<dbReference type="GO" id="GO:0032259">
    <property type="term" value="P:methylation"/>
    <property type="evidence" value="ECO:0007669"/>
    <property type="project" value="UniProtKB-KW"/>
</dbReference>
<dbReference type="CDD" id="cd02440">
    <property type="entry name" value="AdoMet_MTases"/>
    <property type="match status" value="1"/>
</dbReference>
<evidence type="ECO:0000259" key="1">
    <source>
        <dbReference type="Pfam" id="PF08241"/>
    </source>
</evidence>
<dbReference type="PANTHER" id="PTHR43861:SF1">
    <property type="entry name" value="TRANS-ACONITATE 2-METHYLTRANSFERASE"/>
    <property type="match status" value="1"/>
</dbReference>
<keyword evidence="2" id="KW-0808">Transferase</keyword>
<keyword evidence="2" id="KW-0489">Methyltransferase</keyword>
<dbReference type="GO" id="GO:0008168">
    <property type="term" value="F:methyltransferase activity"/>
    <property type="evidence" value="ECO:0007669"/>
    <property type="project" value="UniProtKB-KW"/>
</dbReference>
<feature type="domain" description="Methyltransferase type 11" evidence="1">
    <location>
        <begin position="39"/>
        <end position="129"/>
    </location>
</feature>
<dbReference type="RefSeq" id="WP_213235869.1">
    <property type="nucleotide sequence ID" value="NZ_JAHBCL010000007.1"/>
</dbReference>
<evidence type="ECO:0000313" key="2">
    <source>
        <dbReference type="EMBL" id="MBS7526084.1"/>
    </source>
</evidence>
<evidence type="ECO:0000313" key="3">
    <source>
        <dbReference type="Proteomes" id="UP000746471"/>
    </source>
</evidence>
<accession>A0ABS5PNY3</accession>
<proteinExistence type="predicted"/>
<protein>
    <submittedName>
        <fullName evidence="2">Methyltransferase domain-containing protein</fullName>
    </submittedName>
</protein>
<sequence>MSSNQKWDASLYDGKHSFVANYGNDLVELLNPKSGEKILDLGCGTGDLTQKIAESGAEVVGIDASEAMVLRAQQKYSSISFSVMDATALAFETAFDAVFSNAVLHWVLEKERVLESIYQVLKPGGRMVVEFGGKDNCSQINQRIIENIEARGYTYQFPWYFPSIGEYAQLLERVGFEVSYAIHYDRFTKLEGEEGMRNWIAMFSSNFFKTVEANDQQVIINKTIEQLRDSLYVDKSWYVDYKRIRVVAIKR</sequence>
<reference evidence="2 3" key="1">
    <citation type="submission" date="2021-05" db="EMBL/GenBank/DDBJ databases">
        <title>Fusibacter ferrireducens sp. nov., an anaerobic, sulfur- and Fe-reducing bacterium isolated from the mangrove sediment.</title>
        <authorList>
            <person name="Qiu D."/>
        </authorList>
    </citation>
    <scope>NUCLEOTIDE SEQUENCE [LARGE SCALE GENOMIC DNA]</scope>
    <source>
        <strain evidence="2 3">DSM 12116</strain>
    </source>
</reference>
<dbReference type="Pfam" id="PF08241">
    <property type="entry name" value="Methyltransf_11"/>
    <property type="match status" value="1"/>
</dbReference>
<dbReference type="SUPFAM" id="SSF53335">
    <property type="entry name" value="S-adenosyl-L-methionine-dependent methyltransferases"/>
    <property type="match status" value="1"/>
</dbReference>
<name>A0ABS5PNY3_9FIRM</name>
<gene>
    <name evidence="2" type="ORF">KHM83_05310</name>
</gene>
<keyword evidence="3" id="KW-1185">Reference proteome</keyword>
<dbReference type="Gene3D" id="3.40.50.150">
    <property type="entry name" value="Vaccinia Virus protein VP39"/>
    <property type="match status" value="1"/>
</dbReference>
<dbReference type="InterPro" id="IPR029063">
    <property type="entry name" value="SAM-dependent_MTases_sf"/>
</dbReference>